<organism evidence="1 2">
    <name type="scientific">Gluconobacter albidus</name>
    <dbReference type="NCBI Taxonomy" id="318683"/>
    <lineage>
        <taxon>Bacteria</taxon>
        <taxon>Pseudomonadati</taxon>
        <taxon>Pseudomonadota</taxon>
        <taxon>Alphaproteobacteria</taxon>
        <taxon>Acetobacterales</taxon>
        <taxon>Acetobacteraceae</taxon>
        <taxon>Gluconobacter</taxon>
    </lineage>
</organism>
<proteinExistence type="predicted"/>
<evidence type="ECO:0000313" key="2">
    <source>
        <dbReference type="Proteomes" id="UP000075682"/>
    </source>
</evidence>
<dbReference type="AlphaFoldDB" id="A0AAW3R1U8"/>
<gene>
    <name evidence="1" type="ORF">AD941_02940</name>
</gene>
<reference evidence="1 2" key="1">
    <citation type="submission" date="2015-06" db="EMBL/GenBank/DDBJ databases">
        <title>Improved classification and identification of acetic acid bacteria using matrix-assisted laser desorption/ionization time-of-flight mass spectrometry; Gluconobacter nephelii and Gluconobacter uchimurae are later heterotypic synonyms of Gluconobacter japonicus and Gluconobacter oxydans, respectively.</title>
        <authorList>
            <person name="Li L."/>
            <person name="Cleenwerck I."/>
            <person name="De Vuyst L."/>
            <person name="Vandamme P."/>
        </authorList>
    </citation>
    <scope>NUCLEOTIDE SEQUENCE [LARGE SCALE GENOMIC DNA]</scope>
    <source>
        <strain evidence="1 2">LMG 1356</strain>
    </source>
</reference>
<accession>A0AAW3R1U8</accession>
<sequence length="64" mass="7240">MSMKRYSVTITCGNPLTVCFINLGITHCPKSTQIFIKCLYKILNISYSSKSEQIKGFQTNFALN</sequence>
<dbReference type="Proteomes" id="UP000075682">
    <property type="component" value="Unassembled WGS sequence"/>
</dbReference>
<protein>
    <submittedName>
        <fullName evidence="1">Uncharacterized protein</fullName>
    </submittedName>
</protein>
<evidence type="ECO:0000313" key="1">
    <source>
        <dbReference type="EMBL" id="KXV41595.1"/>
    </source>
</evidence>
<comment type="caution">
    <text evidence="1">The sequence shown here is derived from an EMBL/GenBank/DDBJ whole genome shotgun (WGS) entry which is preliminary data.</text>
</comment>
<name>A0AAW3R1U8_9PROT</name>
<dbReference type="EMBL" id="LHZN01000104">
    <property type="protein sequence ID" value="KXV41595.1"/>
    <property type="molecule type" value="Genomic_DNA"/>
</dbReference>